<organism evidence="3 4">
    <name type="scientific">Mycena pura</name>
    <dbReference type="NCBI Taxonomy" id="153505"/>
    <lineage>
        <taxon>Eukaryota</taxon>
        <taxon>Fungi</taxon>
        <taxon>Dikarya</taxon>
        <taxon>Basidiomycota</taxon>
        <taxon>Agaricomycotina</taxon>
        <taxon>Agaricomycetes</taxon>
        <taxon>Agaricomycetidae</taxon>
        <taxon>Agaricales</taxon>
        <taxon>Marasmiineae</taxon>
        <taxon>Mycenaceae</taxon>
        <taxon>Mycena</taxon>
    </lineage>
</organism>
<dbReference type="PANTHER" id="PTHR18898">
    <property type="entry name" value="NUCLEOPROTEIN TPR-RELATED"/>
    <property type="match status" value="1"/>
</dbReference>
<dbReference type="Proteomes" id="UP001219525">
    <property type="component" value="Unassembled WGS sequence"/>
</dbReference>
<feature type="compositionally biased region" description="Low complexity" evidence="2">
    <location>
        <begin position="609"/>
        <end position="625"/>
    </location>
</feature>
<dbReference type="GO" id="GO:0005643">
    <property type="term" value="C:nuclear pore"/>
    <property type="evidence" value="ECO:0007669"/>
    <property type="project" value="TreeGrafter"/>
</dbReference>
<sequence>MAQRPQPAPASVGPPQTVARSSAIFKSADLLYVLIQDEVAHAVKPYQDSIQDLRRQLALHDANDDRAAALEHHALKAALEEIGFGVELVASRPTFSFVGESATVASKAHGTAAKLLSIDPAKLPPITPSSVVEVLTRCLVASGQRLETFRQRCNEVSKQKDRIETVLGQREEEWNAERATLNSALNEELNKVSALTQTSDGLKRDSKILTVWMLSARAESDELKAKCQVLEAEREASSAEVRTWETRALVAQGFLDAAQGELKEVNARIANQNAELAEWTAKSASWETERQRLKNQNARNASIISADLPRLKTQLQNAETERDHRKAALETQKDAMARLLDLQMKKSLEVQTERDRLKAELETQKDAMARLQDLQMKKSLEVEAERDRLKAELETQKDAMARLQDLQMKKSLEVEAERDRLKAELETHKHAIAEAEALEQRCVGVEAERDRLKVELETHKHAVAEAEALEQRCLGVEAERDRLKVELETHKHAVALEQKCLGVEAERAQPIAKALETPTTAPSSPEVPPSMFIKPRAASSRSLPGKPASPPSKSPASTDATTSKRPLRSARHQTPSTNLPNPPSDDSPPPSRRVAALQGRISGKTSAQSAPKPRAPPLSSSPASAETVRLPRTGPLTTRANSAASSSASPLQSNAPRTLSATTRSQATSSSPAIRKGRSLAFTSSLSGQRTDSAHKRSAPSPLLSDRTKVPRFTKPPTAISTPKAKPKS</sequence>
<feature type="compositionally biased region" description="Polar residues" evidence="2">
    <location>
        <begin position="681"/>
        <end position="691"/>
    </location>
</feature>
<comment type="caution">
    <text evidence="3">The sequence shown here is derived from an EMBL/GenBank/DDBJ whole genome shotgun (WGS) entry which is preliminary data.</text>
</comment>
<feature type="compositionally biased region" description="Low complexity" evidence="2">
    <location>
        <begin position="554"/>
        <end position="564"/>
    </location>
</feature>
<gene>
    <name evidence="3" type="ORF">GGX14DRAFT_646297</name>
</gene>
<feature type="region of interest" description="Disordered" evidence="2">
    <location>
        <begin position="515"/>
        <end position="729"/>
    </location>
</feature>
<feature type="coiled-coil region" evidence="1">
    <location>
        <begin position="347"/>
        <end position="486"/>
    </location>
</feature>
<evidence type="ECO:0000256" key="2">
    <source>
        <dbReference type="SAM" id="MobiDB-lite"/>
    </source>
</evidence>
<dbReference type="GO" id="GO:0017056">
    <property type="term" value="F:structural constituent of nuclear pore"/>
    <property type="evidence" value="ECO:0007669"/>
    <property type="project" value="TreeGrafter"/>
</dbReference>
<feature type="coiled-coil region" evidence="1">
    <location>
        <begin position="213"/>
        <end position="296"/>
    </location>
</feature>
<feature type="compositionally biased region" description="Pro residues" evidence="2">
    <location>
        <begin position="580"/>
        <end position="591"/>
    </location>
</feature>
<evidence type="ECO:0000256" key="1">
    <source>
        <dbReference type="SAM" id="Coils"/>
    </source>
</evidence>
<proteinExistence type="predicted"/>
<evidence type="ECO:0000313" key="3">
    <source>
        <dbReference type="EMBL" id="KAJ7204786.1"/>
    </source>
</evidence>
<keyword evidence="1" id="KW-0175">Coiled coil</keyword>
<dbReference type="PANTHER" id="PTHR18898:SF2">
    <property type="entry name" value="NUCLEOPROTEIN TPR"/>
    <property type="match status" value="1"/>
</dbReference>
<name>A0AAD6VB37_9AGAR</name>
<feature type="compositionally biased region" description="Low complexity" evidence="2">
    <location>
        <begin position="640"/>
        <end position="671"/>
    </location>
</feature>
<evidence type="ECO:0000313" key="4">
    <source>
        <dbReference type="Proteomes" id="UP001219525"/>
    </source>
</evidence>
<keyword evidence="4" id="KW-1185">Reference proteome</keyword>
<protein>
    <submittedName>
        <fullName evidence="3">Uncharacterized protein</fullName>
    </submittedName>
</protein>
<dbReference type="EMBL" id="JARJCW010000046">
    <property type="protein sequence ID" value="KAJ7204786.1"/>
    <property type="molecule type" value="Genomic_DNA"/>
</dbReference>
<dbReference type="GO" id="GO:0006406">
    <property type="term" value="P:mRNA export from nucleus"/>
    <property type="evidence" value="ECO:0007669"/>
    <property type="project" value="TreeGrafter"/>
</dbReference>
<reference evidence="3" key="1">
    <citation type="submission" date="2023-03" db="EMBL/GenBank/DDBJ databases">
        <title>Massive genome expansion in bonnet fungi (Mycena s.s.) driven by repeated elements and novel gene families across ecological guilds.</title>
        <authorList>
            <consortium name="Lawrence Berkeley National Laboratory"/>
            <person name="Harder C.B."/>
            <person name="Miyauchi S."/>
            <person name="Viragh M."/>
            <person name="Kuo A."/>
            <person name="Thoen E."/>
            <person name="Andreopoulos B."/>
            <person name="Lu D."/>
            <person name="Skrede I."/>
            <person name="Drula E."/>
            <person name="Henrissat B."/>
            <person name="Morin E."/>
            <person name="Kohler A."/>
            <person name="Barry K."/>
            <person name="LaButti K."/>
            <person name="Morin E."/>
            <person name="Salamov A."/>
            <person name="Lipzen A."/>
            <person name="Mereny Z."/>
            <person name="Hegedus B."/>
            <person name="Baldrian P."/>
            <person name="Stursova M."/>
            <person name="Weitz H."/>
            <person name="Taylor A."/>
            <person name="Grigoriev I.V."/>
            <person name="Nagy L.G."/>
            <person name="Martin F."/>
            <person name="Kauserud H."/>
        </authorList>
    </citation>
    <scope>NUCLEOTIDE SEQUENCE</scope>
    <source>
        <strain evidence="3">9144</strain>
    </source>
</reference>
<dbReference type="AlphaFoldDB" id="A0AAD6VB37"/>
<accession>A0AAD6VB37</accession>